<dbReference type="EMBL" id="JBFXLQ010000045">
    <property type="protein sequence ID" value="KAL2863975.1"/>
    <property type="molecule type" value="Genomic_DNA"/>
</dbReference>
<comment type="caution">
    <text evidence="6">The sequence shown here is derived from an EMBL/GenBank/DDBJ whole genome shotgun (WGS) entry which is preliminary data.</text>
</comment>
<feature type="domain" description="O-methyltransferase dimerisation" evidence="5">
    <location>
        <begin position="56"/>
        <end position="126"/>
    </location>
</feature>
<dbReference type="PROSITE" id="PS51683">
    <property type="entry name" value="SAM_OMT_II"/>
    <property type="match status" value="1"/>
</dbReference>
<dbReference type="GeneID" id="98140968"/>
<keyword evidence="1 6" id="KW-0489">Methyltransferase</keyword>
<dbReference type="InterPro" id="IPR001077">
    <property type="entry name" value="COMT_C"/>
</dbReference>
<sequence>MALADEILSLTQQVRSAREPIDDDTRAKAIKAARGLLEALVPPPETVIQDVVLNPVVLMALRLGVQIGVFRIIRDHQAGQATTQEIAEQSGASPVLLDQILRLLAATGYVLETGVQTYGPSALTETMASPVIEGTTRACFDIGNFCTTYAPEYFRRNGNQFPTSALDTPFQLAKNTQLSYFAWLDENASLAKDFQQWMTAKLEASPNWVDWFDVEGVILDGLRTVQPDDADGNVLLVDVGGGDGHYVHAFNRKFPNVGGRRIVQDLPHVVSNIADVPESTELMAYDFFEPQPVKGARAYYLHWILHDWDDKPARDILTNIAAAMEPGYSRLIINEQIVPDRGCDFATACLGIMMMVQVGALERSEQQWRALLTSVGFTDISFHQPPGNGEGIIVVKKS</sequence>
<dbReference type="PIRSF" id="PIRSF005739">
    <property type="entry name" value="O-mtase"/>
    <property type="match status" value="1"/>
</dbReference>
<dbReference type="Pfam" id="PF00891">
    <property type="entry name" value="Methyltransf_2"/>
    <property type="match status" value="1"/>
</dbReference>
<dbReference type="Gene3D" id="3.40.50.150">
    <property type="entry name" value="Vaccinia Virus protein VP39"/>
    <property type="match status" value="1"/>
</dbReference>
<evidence type="ECO:0000256" key="1">
    <source>
        <dbReference type="ARBA" id="ARBA00022603"/>
    </source>
</evidence>
<dbReference type="GO" id="GO:0008168">
    <property type="term" value="F:methyltransferase activity"/>
    <property type="evidence" value="ECO:0007669"/>
    <property type="project" value="UniProtKB-KW"/>
</dbReference>
<evidence type="ECO:0000313" key="7">
    <source>
        <dbReference type="Proteomes" id="UP001610432"/>
    </source>
</evidence>
<dbReference type="SUPFAM" id="SSF53335">
    <property type="entry name" value="S-adenosyl-L-methionine-dependent methyltransferases"/>
    <property type="match status" value="1"/>
</dbReference>
<protein>
    <submittedName>
        <fullName evidence="6">S-adenosyl-L-methionine-dependent methyltransferase</fullName>
    </submittedName>
</protein>
<dbReference type="PANTHER" id="PTHR43712:SF1">
    <property type="entry name" value="HYPOTHETICAL O-METHYLTRANSFERASE (EUROFUNG)-RELATED"/>
    <property type="match status" value="1"/>
</dbReference>
<dbReference type="GO" id="GO:0032259">
    <property type="term" value="P:methylation"/>
    <property type="evidence" value="ECO:0007669"/>
    <property type="project" value="UniProtKB-KW"/>
</dbReference>
<gene>
    <name evidence="6" type="ORF">BJX67DRAFT_229110</name>
</gene>
<accession>A0ABR4LHI0</accession>
<evidence type="ECO:0000259" key="4">
    <source>
        <dbReference type="Pfam" id="PF00891"/>
    </source>
</evidence>
<reference evidence="6 7" key="1">
    <citation type="submission" date="2024-07" db="EMBL/GenBank/DDBJ databases">
        <title>Section-level genome sequencing and comparative genomics of Aspergillus sections Usti and Cavernicolus.</title>
        <authorList>
            <consortium name="Lawrence Berkeley National Laboratory"/>
            <person name="Nybo J.L."/>
            <person name="Vesth T.C."/>
            <person name="Theobald S."/>
            <person name="Frisvad J.C."/>
            <person name="Larsen T.O."/>
            <person name="Kjaerboelling I."/>
            <person name="Rothschild-Mancinelli K."/>
            <person name="Lyhne E.K."/>
            <person name="Kogle M.E."/>
            <person name="Barry K."/>
            <person name="Clum A."/>
            <person name="Na H."/>
            <person name="Ledsgaard L."/>
            <person name="Lin J."/>
            <person name="Lipzen A."/>
            <person name="Kuo A."/>
            <person name="Riley R."/>
            <person name="Mondo S."/>
            <person name="Labutti K."/>
            <person name="Haridas S."/>
            <person name="Pangalinan J."/>
            <person name="Salamov A.A."/>
            <person name="Simmons B.A."/>
            <person name="Magnuson J.K."/>
            <person name="Chen J."/>
            <person name="Drula E."/>
            <person name="Henrissat B."/>
            <person name="Wiebenga A."/>
            <person name="Lubbers R.J."/>
            <person name="Gomes A.C."/>
            <person name="Macurrencykelacurrency M.R."/>
            <person name="Stajich J."/>
            <person name="Grigoriev I.V."/>
            <person name="Mortensen U.H."/>
            <person name="De Vries R.P."/>
            <person name="Baker S.E."/>
            <person name="Andersen M.R."/>
        </authorList>
    </citation>
    <scope>NUCLEOTIDE SEQUENCE [LARGE SCALE GENOMIC DNA]</scope>
    <source>
        <strain evidence="6 7">CBS 449.75</strain>
    </source>
</reference>
<organism evidence="6 7">
    <name type="scientific">Aspergillus lucknowensis</name>
    <dbReference type="NCBI Taxonomy" id="176173"/>
    <lineage>
        <taxon>Eukaryota</taxon>
        <taxon>Fungi</taxon>
        <taxon>Dikarya</taxon>
        <taxon>Ascomycota</taxon>
        <taxon>Pezizomycotina</taxon>
        <taxon>Eurotiomycetes</taxon>
        <taxon>Eurotiomycetidae</taxon>
        <taxon>Eurotiales</taxon>
        <taxon>Aspergillaceae</taxon>
        <taxon>Aspergillus</taxon>
        <taxon>Aspergillus subgen. Nidulantes</taxon>
    </lineage>
</organism>
<dbReference type="InterPro" id="IPR016461">
    <property type="entry name" value="COMT-like"/>
</dbReference>
<dbReference type="SUPFAM" id="SSF46785">
    <property type="entry name" value="Winged helix' DNA-binding domain"/>
    <property type="match status" value="1"/>
</dbReference>
<dbReference type="InterPro" id="IPR012967">
    <property type="entry name" value="COMT_dimerisation"/>
</dbReference>
<keyword evidence="7" id="KW-1185">Reference proteome</keyword>
<dbReference type="PANTHER" id="PTHR43712">
    <property type="entry name" value="PUTATIVE (AFU_ORTHOLOGUE AFUA_4G14580)-RELATED"/>
    <property type="match status" value="1"/>
</dbReference>
<dbReference type="Gene3D" id="1.10.10.10">
    <property type="entry name" value="Winged helix-like DNA-binding domain superfamily/Winged helix DNA-binding domain"/>
    <property type="match status" value="1"/>
</dbReference>
<dbReference type="RefSeq" id="XP_070882954.1">
    <property type="nucleotide sequence ID" value="XM_071025896.1"/>
</dbReference>
<dbReference type="Proteomes" id="UP001610432">
    <property type="component" value="Unassembled WGS sequence"/>
</dbReference>
<evidence type="ECO:0000259" key="5">
    <source>
        <dbReference type="Pfam" id="PF08100"/>
    </source>
</evidence>
<keyword evidence="2" id="KW-0808">Transferase</keyword>
<dbReference type="InterPro" id="IPR036388">
    <property type="entry name" value="WH-like_DNA-bd_sf"/>
</dbReference>
<evidence type="ECO:0000256" key="3">
    <source>
        <dbReference type="ARBA" id="ARBA00022691"/>
    </source>
</evidence>
<feature type="domain" description="O-methyltransferase C-terminal" evidence="4">
    <location>
        <begin position="234"/>
        <end position="377"/>
    </location>
</feature>
<evidence type="ECO:0000313" key="6">
    <source>
        <dbReference type="EMBL" id="KAL2863975.1"/>
    </source>
</evidence>
<keyword evidence="3" id="KW-0949">S-adenosyl-L-methionine</keyword>
<evidence type="ECO:0000256" key="2">
    <source>
        <dbReference type="ARBA" id="ARBA00022679"/>
    </source>
</evidence>
<proteinExistence type="predicted"/>
<dbReference type="Pfam" id="PF08100">
    <property type="entry name" value="Dimerisation"/>
    <property type="match status" value="1"/>
</dbReference>
<dbReference type="InterPro" id="IPR036390">
    <property type="entry name" value="WH_DNA-bd_sf"/>
</dbReference>
<name>A0ABR4LHI0_9EURO</name>
<dbReference type="InterPro" id="IPR029063">
    <property type="entry name" value="SAM-dependent_MTases_sf"/>
</dbReference>